<feature type="active site" description="Nucleophile" evidence="10">
    <location>
        <position position="433"/>
    </location>
</feature>
<sequence>MRCGTIANDTDGRGGWWVTRRQDESLYIVPEHARDLLAGRCPDPFSILGRHNAGKVDIIRAFYPDAAKVRLVVERPRSAPAERAMRQIDDTGLYIGTVPQGARYHFRVTWADAVEEAADPYSFGPVIDEHDLRLFAEGRSFHADAMLGAHPVTLHGVDGVLFAVWAPNALRVSVIGDFNIWDGRRHSMRLRHTAGIWEIFLPGISPGERYKFEIMAKNETLLPQKADPFARFSERPPATASIVTSGVRYAWDDDAWMDTRGARQAPGSSISIYEVHIASWRRPGGDPDRTATWGDLTRELIPYVTQAGFTHIELLPIMEHPFGGSWGYQSLGLFAPSARHGTPAEFAAFMNACHAAGLGVILDWVPAHFPNDVHGLACFDGTALFEHSDPREGIHRDWNTLIYNFGRHEVREFLISSALMWLQHYHVDGLRVDAVASMLYRDYSRQEGDWVPNIHGGRENLEAVSFIRELTDAISREVPDAVIIAEESTAWPGVTRATSEGGLGFSFKWNMGWMHDTLSFIQRDPLWRGHHLSEILFGMHYGFSERFVLSLSHDEVTHGKGSLIARMPGDHWQKHASLRSYLAFMWCHPGKKLLFMGCELAQAHEWNHDGEVDWAATGDPLKAGMQVLVRDLNRTMRLYPALHELDCDPAGFSWLIGDDVSNAVFAWIRFAVSGSPVVIVWNTTPVIRENYWTGLPSGGYWHEILNTDAGIYGGSNVGNGGGVNAQSRPAHGQDWSCELTLPPLAVIVLSSARTEV</sequence>
<evidence type="ECO:0000256" key="10">
    <source>
        <dbReference type="HAMAP-Rule" id="MF_00685"/>
    </source>
</evidence>
<dbReference type="InterPro" id="IPR004193">
    <property type="entry name" value="Glyco_hydro_13_N"/>
</dbReference>
<keyword evidence="5 10" id="KW-0321">Glycogen metabolism</keyword>
<keyword evidence="8 10" id="KW-0320">Glycogen biosynthesis</keyword>
<dbReference type="Gene3D" id="2.60.40.10">
    <property type="entry name" value="Immunoglobulins"/>
    <property type="match status" value="2"/>
</dbReference>
<dbReference type="InterPro" id="IPR013783">
    <property type="entry name" value="Ig-like_fold"/>
</dbReference>
<dbReference type="HAMAP" id="MF_00685">
    <property type="entry name" value="GlgB"/>
    <property type="match status" value="1"/>
</dbReference>
<dbReference type="SUPFAM" id="SSF51011">
    <property type="entry name" value="Glycosyl hydrolase domain"/>
    <property type="match status" value="1"/>
</dbReference>
<dbReference type="SUPFAM" id="SSF81296">
    <property type="entry name" value="E set domains"/>
    <property type="match status" value="1"/>
</dbReference>
<dbReference type="CDD" id="cd02855">
    <property type="entry name" value="E_set_GBE_prok_N"/>
    <property type="match status" value="1"/>
</dbReference>
<keyword evidence="13" id="KW-1185">Reference proteome</keyword>
<evidence type="ECO:0000259" key="11">
    <source>
        <dbReference type="SMART" id="SM00642"/>
    </source>
</evidence>
<organism evidence="12 13">
    <name type="scientific">Acetobacter musti</name>
    <dbReference type="NCBI Taxonomy" id="864732"/>
    <lineage>
        <taxon>Bacteria</taxon>
        <taxon>Pseudomonadati</taxon>
        <taxon>Pseudomonadota</taxon>
        <taxon>Alphaproteobacteria</taxon>
        <taxon>Acetobacterales</taxon>
        <taxon>Acetobacteraceae</taxon>
        <taxon>Acetobacter</taxon>
    </lineage>
</organism>
<protein>
    <recommendedName>
        <fullName evidence="10">1,4-alpha-glucan branching enzyme GlgB</fullName>
        <ecNumber evidence="10">2.4.1.18</ecNumber>
    </recommendedName>
    <alternativeName>
        <fullName evidence="10">1,4-alpha-D-glucan:1,4-alpha-D-glucan 6-glucosyl-transferase</fullName>
    </alternativeName>
    <alternativeName>
        <fullName evidence="10">Alpha-(1-&gt;4)-glucan branching enzyme</fullName>
    </alternativeName>
    <alternativeName>
        <fullName evidence="10">Glycogen branching enzyme</fullName>
        <shortName evidence="10">BE</shortName>
    </alternativeName>
</protein>
<dbReference type="CDD" id="cd11322">
    <property type="entry name" value="AmyAc_Glg_BE"/>
    <property type="match status" value="1"/>
</dbReference>
<evidence type="ECO:0000256" key="2">
    <source>
        <dbReference type="ARBA" id="ARBA00002953"/>
    </source>
</evidence>
<comment type="catalytic activity">
    <reaction evidence="1 10">
        <text>Transfers a segment of a (1-&gt;4)-alpha-D-glucan chain to a primary hydroxy group in a similar glucan chain.</text>
        <dbReference type="EC" id="2.4.1.18"/>
    </reaction>
</comment>
<name>A0ABX0JPG6_9PROT</name>
<comment type="similarity">
    <text evidence="4 10">Belongs to the glycosyl hydrolase 13 family. GlgB subfamily.</text>
</comment>
<feature type="active site" description="Proton donor" evidence="10">
    <location>
        <position position="486"/>
    </location>
</feature>
<dbReference type="InterPro" id="IPR044143">
    <property type="entry name" value="GlgB_N_E_set_prok"/>
</dbReference>
<gene>
    <name evidence="10 12" type="primary">glgB</name>
    <name evidence="12" type="ORF">GOB93_11970</name>
</gene>
<proteinExistence type="inferred from homology"/>
<dbReference type="InterPro" id="IPR006047">
    <property type="entry name" value="GH13_cat_dom"/>
</dbReference>
<evidence type="ECO:0000256" key="6">
    <source>
        <dbReference type="ARBA" id="ARBA00022676"/>
    </source>
</evidence>
<dbReference type="InterPro" id="IPR006048">
    <property type="entry name" value="A-amylase/branching_C"/>
</dbReference>
<comment type="function">
    <text evidence="2 10">Catalyzes the formation of the alpha-1,6-glucosidic linkages in glycogen by scission of a 1,4-alpha-linked oligosaccharide from growing alpha-1,4-glucan chains and the subsequent attachment of the oligosaccharide to the alpha-1,6 position.</text>
</comment>
<dbReference type="Pfam" id="PF02922">
    <property type="entry name" value="CBM_48"/>
    <property type="match status" value="1"/>
</dbReference>
<dbReference type="InterPro" id="IPR014756">
    <property type="entry name" value="Ig_E-set"/>
</dbReference>
<dbReference type="PANTHER" id="PTHR43651">
    <property type="entry name" value="1,4-ALPHA-GLUCAN-BRANCHING ENZYME"/>
    <property type="match status" value="1"/>
</dbReference>
<keyword evidence="6 10" id="KW-0328">Glycosyltransferase</keyword>
<dbReference type="PANTHER" id="PTHR43651:SF3">
    <property type="entry name" value="1,4-ALPHA-GLUCAN-BRANCHING ENZYME"/>
    <property type="match status" value="1"/>
</dbReference>
<dbReference type="SUPFAM" id="SSF51445">
    <property type="entry name" value="(Trans)glycosidases"/>
    <property type="match status" value="1"/>
</dbReference>
<dbReference type="EMBL" id="WOTB01000015">
    <property type="protein sequence ID" value="NHN85351.1"/>
    <property type="molecule type" value="Genomic_DNA"/>
</dbReference>
<dbReference type="SMART" id="SM00642">
    <property type="entry name" value="Aamy"/>
    <property type="match status" value="1"/>
</dbReference>
<dbReference type="Proteomes" id="UP000635278">
    <property type="component" value="Unassembled WGS sequence"/>
</dbReference>
<dbReference type="Gene3D" id="2.60.40.1180">
    <property type="entry name" value="Golgi alpha-mannosidase II"/>
    <property type="match status" value="1"/>
</dbReference>
<dbReference type="NCBIfam" id="NF003811">
    <property type="entry name" value="PRK05402.1"/>
    <property type="match status" value="1"/>
</dbReference>
<evidence type="ECO:0000256" key="7">
    <source>
        <dbReference type="ARBA" id="ARBA00022679"/>
    </source>
</evidence>
<dbReference type="InterPro" id="IPR017853">
    <property type="entry name" value="GH"/>
</dbReference>
<dbReference type="NCBIfam" id="NF008967">
    <property type="entry name" value="PRK12313.1"/>
    <property type="match status" value="1"/>
</dbReference>
<evidence type="ECO:0000256" key="3">
    <source>
        <dbReference type="ARBA" id="ARBA00004964"/>
    </source>
</evidence>
<comment type="subunit">
    <text evidence="10">Monomer.</text>
</comment>
<evidence type="ECO:0000256" key="4">
    <source>
        <dbReference type="ARBA" id="ARBA00009000"/>
    </source>
</evidence>
<evidence type="ECO:0000256" key="9">
    <source>
        <dbReference type="ARBA" id="ARBA00023277"/>
    </source>
</evidence>
<dbReference type="Pfam" id="PF02806">
    <property type="entry name" value="Alpha-amylase_C"/>
    <property type="match status" value="1"/>
</dbReference>
<dbReference type="InterPro" id="IPR013780">
    <property type="entry name" value="Glyco_hydro_b"/>
</dbReference>
<comment type="caution">
    <text evidence="12">The sequence shown here is derived from an EMBL/GenBank/DDBJ whole genome shotgun (WGS) entry which is preliminary data.</text>
</comment>
<keyword evidence="9 10" id="KW-0119">Carbohydrate metabolism</keyword>
<dbReference type="Pfam" id="PF22019">
    <property type="entry name" value="GlgB_N"/>
    <property type="match status" value="1"/>
</dbReference>
<accession>A0ABX0JPG6</accession>
<evidence type="ECO:0000313" key="13">
    <source>
        <dbReference type="Proteomes" id="UP000635278"/>
    </source>
</evidence>
<keyword evidence="7 10" id="KW-0808">Transferase</keyword>
<dbReference type="NCBIfam" id="TIGR01515">
    <property type="entry name" value="branching_enzym"/>
    <property type="match status" value="1"/>
</dbReference>
<evidence type="ECO:0000256" key="8">
    <source>
        <dbReference type="ARBA" id="ARBA00023056"/>
    </source>
</evidence>
<reference evidence="12 13" key="1">
    <citation type="journal article" date="2020" name="Int. J. Syst. Evol. Microbiol.">
        <title>Novel acetic acid bacteria from cider fermentations: Acetobacter conturbans sp. nov. and Acetobacter fallax sp. nov.</title>
        <authorList>
            <person name="Sombolestani A.S."/>
            <person name="Cleenwerck I."/>
            <person name="Cnockaert M."/>
            <person name="Borremans W."/>
            <person name="Wieme A.D."/>
            <person name="De Vuyst L."/>
            <person name="Vandamme P."/>
        </authorList>
    </citation>
    <scope>NUCLEOTIDE SEQUENCE [LARGE SCALE GENOMIC DNA]</scope>
    <source>
        <strain evidence="12 13">LMG 30640</strain>
    </source>
</reference>
<dbReference type="GO" id="GO:0003844">
    <property type="term" value="F:1,4-alpha-glucan branching enzyme activity"/>
    <property type="evidence" value="ECO:0007669"/>
    <property type="project" value="UniProtKB-EC"/>
</dbReference>
<dbReference type="EC" id="2.4.1.18" evidence="10"/>
<evidence type="ECO:0000256" key="5">
    <source>
        <dbReference type="ARBA" id="ARBA00022600"/>
    </source>
</evidence>
<evidence type="ECO:0000313" key="12">
    <source>
        <dbReference type="EMBL" id="NHN85351.1"/>
    </source>
</evidence>
<dbReference type="PIRSF" id="PIRSF000463">
    <property type="entry name" value="GlgB"/>
    <property type="match status" value="1"/>
</dbReference>
<dbReference type="InterPro" id="IPR037439">
    <property type="entry name" value="Branching_enzy"/>
</dbReference>
<dbReference type="InterPro" id="IPR054169">
    <property type="entry name" value="GlgB_N"/>
</dbReference>
<feature type="domain" description="Glycosyl hydrolase family 13 catalytic" evidence="11">
    <location>
        <begin position="274"/>
        <end position="622"/>
    </location>
</feature>
<dbReference type="InterPro" id="IPR006407">
    <property type="entry name" value="GlgB"/>
</dbReference>
<comment type="pathway">
    <text evidence="3 10">Glycan biosynthesis; glycogen biosynthesis.</text>
</comment>
<evidence type="ECO:0000256" key="1">
    <source>
        <dbReference type="ARBA" id="ARBA00000826"/>
    </source>
</evidence>
<dbReference type="Gene3D" id="3.20.20.80">
    <property type="entry name" value="Glycosidases"/>
    <property type="match status" value="1"/>
</dbReference>